<feature type="compositionally biased region" description="Basic and acidic residues" evidence="1">
    <location>
        <begin position="86"/>
        <end position="97"/>
    </location>
</feature>
<proteinExistence type="predicted"/>
<sequence>MTTLLLGLAASPTGAALAVWQQTDNVGLAFKIAFLVAALALPIGLAVVFQDSLQTWIRHRPEMRRTRDDGRALRATTKAALAGPHDSPDVATRKRADARTYARDRGWTNSTVLGDMMAITRHRLPTDSAGH</sequence>
<feature type="region of interest" description="Disordered" evidence="1">
    <location>
        <begin position="78"/>
        <end position="97"/>
    </location>
</feature>
<keyword evidence="2" id="KW-1133">Transmembrane helix</keyword>
<dbReference type="Proteomes" id="UP000529783">
    <property type="component" value="Unassembled WGS sequence"/>
</dbReference>
<evidence type="ECO:0000313" key="3">
    <source>
        <dbReference type="EMBL" id="NYD48439.1"/>
    </source>
</evidence>
<evidence type="ECO:0000256" key="2">
    <source>
        <dbReference type="SAM" id="Phobius"/>
    </source>
</evidence>
<accession>A0A7Y9EIM3</accession>
<feature type="transmembrane region" description="Helical" evidence="2">
    <location>
        <begin position="28"/>
        <end position="49"/>
    </location>
</feature>
<keyword evidence="2" id="KW-0472">Membrane</keyword>
<reference evidence="3 4" key="1">
    <citation type="submission" date="2020-07" db="EMBL/GenBank/DDBJ databases">
        <title>Sequencing the genomes of 1000 actinobacteria strains.</title>
        <authorList>
            <person name="Klenk H.-P."/>
        </authorList>
    </citation>
    <scope>NUCLEOTIDE SEQUENCE [LARGE SCALE GENOMIC DNA]</scope>
    <source>
        <strain evidence="3 4">DSM 40398</strain>
    </source>
</reference>
<keyword evidence="2" id="KW-0812">Transmembrane</keyword>
<comment type="caution">
    <text evidence="3">The sequence shown here is derived from an EMBL/GenBank/DDBJ whole genome shotgun (WGS) entry which is preliminary data.</text>
</comment>
<dbReference type="AlphaFoldDB" id="A0A7Y9EIM3"/>
<dbReference type="RefSeq" id="WP_179845354.1">
    <property type="nucleotide sequence ID" value="NZ_JACCBA010000001.1"/>
</dbReference>
<name>A0A7Y9EIM3_9ACTN</name>
<dbReference type="EMBL" id="JACCBA010000001">
    <property type="protein sequence ID" value="NYD48439.1"/>
    <property type="molecule type" value="Genomic_DNA"/>
</dbReference>
<evidence type="ECO:0000256" key="1">
    <source>
        <dbReference type="SAM" id="MobiDB-lite"/>
    </source>
</evidence>
<keyword evidence="4" id="KW-1185">Reference proteome</keyword>
<evidence type="ECO:0000313" key="4">
    <source>
        <dbReference type="Proteomes" id="UP000529783"/>
    </source>
</evidence>
<organism evidence="3 4">
    <name type="scientific">Actinomadura luteofluorescens</name>
    <dbReference type="NCBI Taxonomy" id="46163"/>
    <lineage>
        <taxon>Bacteria</taxon>
        <taxon>Bacillati</taxon>
        <taxon>Actinomycetota</taxon>
        <taxon>Actinomycetes</taxon>
        <taxon>Streptosporangiales</taxon>
        <taxon>Thermomonosporaceae</taxon>
        <taxon>Actinomadura</taxon>
    </lineage>
</organism>
<protein>
    <submittedName>
        <fullName evidence="3">Uncharacterized protein</fullName>
    </submittedName>
</protein>
<gene>
    <name evidence="3" type="ORF">BJY14_004422</name>
</gene>